<feature type="transmembrane region" description="Helical" evidence="1">
    <location>
        <begin position="103"/>
        <end position="124"/>
    </location>
</feature>
<evidence type="ECO:0000313" key="2">
    <source>
        <dbReference type="EMBL" id="AVP99338.1"/>
    </source>
</evidence>
<evidence type="ECO:0000256" key="1">
    <source>
        <dbReference type="SAM" id="Phobius"/>
    </source>
</evidence>
<name>A0A2P1PWW5_9GAMM</name>
<dbReference type="EMBL" id="CP027860">
    <property type="protein sequence ID" value="AVP99338.1"/>
    <property type="molecule type" value="Genomic_DNA"/>
</dbReference>
<dbReference type="Proteomes" id="UP000241074">
    <property type="component" value="Chromosome"/>
</dbReference>
<dbReference type="KEGG" id="xba:C7S18_20145"/>
<organism evidence="2 3">
    <name type="scientific">Ahniella affigens</name>
    <dbReference type="NCBI Taxonomy" id="2021234"/>
    <lineage>
        <taxon>Bacteria</taxon>
        <taxon>Pseudomonadati</taxon>
        <taxon>Pseudomonadota</taxon>
        <taxon>Gammaproteobacteria</taxon>
        <taxon>Lysobacterales</taxon>
        <taxon>Rhodanobacteraceae</taxon>
        <taxon>Ahniella</taxon>
    </lineage>
</organism>
<feature type="transmembrane region" description="Helical" evidence="1">
    <location>
        <begin position="72"/>
        <end position="91"/>
    </location>
</feature>
<gene>
    <name evidence="2" type="ORF">C7S18_20145</name>
</gene>
<reference evidence="2 3" key="2">
    <citation type="submission" date="2018-03" db="EMBL/GenBank/DDBJ databases">
        <authorList>
            <person name="Keele B.F."/>
        </authorList>
    </citation>
    <scope>NUCLEOTIDE SEQUENCE [LARGE SCALE GENOMIC DNA]</scope>
    <source>
        <strain evidence="2 3">D13</strain>
    </source>
</reference>
<dbReference type="Pfam" id="PF10825">
    <property type="entry name" value="DUF2752"/>
    <property type="match status" value="1"/>
</dbReference>
<keyword evidence="3" id="KW-1185">Reference proteome</keyword>
<dbReference type="InterPro" id="IPR021215">
    <property type="entry name" value="DUF2752"/>
</dbReference>
<sequence length="140" mass="15753">MALPRAAWHGLWIVPIAALLGFGLAMVYQIDPSQSGSPFPGCYFHQVTGWHCPGCGSTRAVHALLHFDVLRALHMNALLLFTLPFVPGLILRQFRPLPRWYEALVKPVANVWFWLVLYLGFGLLRNLPWSPFTYLAPLTG</sequence>
<dbReference type="OrthoDB" id="5966662at2"/>
<evidence type="ECO:0008006" key="4">
    <source>
        <dbReference type="Google" id="ProtNLM"/>
    </source>
</evidence>
<keyword evidence="1" id="KW-1133">Transmembrane helix</keyword>
<feature type="transmembrane region" description="Helical" evidence="1">
    <location>
        <begin position="12"/>
        <end position="30"/>
    </location>
</feature>
<evidence type="ECO:0000313" key="3">
    <source>
        <dbReference type="Proteomes" id="UP000241074"/>
    </source>
</evidence>
<dbReference type="AlphaFoldDB" id="A0A2P1PWW5"/>
<accession>A0A2P1PWW5</accession>
<protein>
    <recommendedName>
        <fullName evidence="4">DUF2752 domain-containing protein</fullName>
    </recommendedName>
</protein>
<proteinExistence type="predicted"/>
<keyword evidence="1" id="KW-0812">Transmembrane</keyword>
<dbReference type="RefSeq" id="WP_106893256.1">
    <property type="nucleotide sequence ID" value="NZ_CP027860.1"/>
</dbReference>
<keyword evidence="1" id="KW-0472">Membrane</keyword>
<reference evidence="2 3" key="1">
    <citation type="submission" date="2018-03" db="EMBL/GenBank/DDBJ databases">
        <title>Ahniella affigens gen. nov., sp. nov., a gammaproteobacterium isolated from sandy soil near a stream.</title>
        <authorList>
            <person name="Ko Y."/>
            <person name="Kim J.-H."/>
        </authorList>
    </citation>
    <scope>NUCLEOTIDE SEQUENCE [LARGE SCALE GENOMIC DNA]</scope>
    <source>
        <strain evidence="2 3">D13</strain>
    </source>
</reference>